<dbReference type="EC" id="2.7.6.3" evidence="3"/>
<dbReference type="AlphaFoldDB" id="A0A2A4EEL1"/>
<evidence type="ECO:0000256" key="2">
    <source>
        <dbReference type="ARBA" id="ARBA00005051"/>
    </source>
</evidence>
<dbReference type="PANTHER" id="PTHR43071:SF1">
    <property type="entry name" value="2-AMINO-4-HYDROXY-6-HYDROXYMETHYLDIHYDROPTERIDINE PYROPHOSPHOKINASE"/>
    <property type="match status" value="1"/>
</dbReference>
<dbReference type="GO" id="GO:0046656">
    <property type="term" value="P:folic acid biosynthetic process"/>
    <property type="evidence" value="ECO:0007669"/>
    <property type="project" value="UniProtKB-KW"/>
</dbReference>
<name>A0A2A4EEL1_STAPS</name>
<evidence type="ECO:0000256" key="3">
    <source>
        <dbReference type="ARBA" id="ARBA00013253"/>
    </source>
</evidence>
<dbReference type="NCBIfam" id="TIGR01498">
    <property type="entry name" value="folK"/>
    <property type="match status" value="1"/>
</dbReference>
<dbReference type="Proteomes" id="UP000600220">
    <property type="component" value="Unassembled WGS sequence"/>
</dbReference>
<sequence length="161" mass="18151">MIDVYLGLGSNMGDREAQLKAAIDLLDAHDKINVVAISPIYETKPVGYTEQPDFLNLCLHIQTQLSAQDLLKVALETEAELHRVRKVRWGPRTMDIDILLYGDEIIEEDDLTVPHPRMTERAFVMVPLNDIAANVTEPHSGQKIQQIVPHDDTVVKYKAIL</sequence>
<feature type="domain" description="7,8-dihydro-6-hydroxymethylpterin-pyrophosphokinase" evidence="9">
    <location>
        <begin position="88"/>
        <end position="99"/>
    </location>
</feature>
<evidence type="ECO:0000256" key="7">
    <source>
        <dbReference type="ARBA" id="ARBA00022840"/>
    </source>
</evidence>
<comment type="caution">
    <text evidence="13">The sequence shown here is derived from an EMBL/GenBank/DDBJ whole genome shotgun (WGS) entry which is preliminary data.</text>
</comment>
<dbReference type="PANTHER" id="PTHR43071">
    <property type="entry name" value="2-AMINO-4-HYDROXY-6-HYDROXYMETHYLDIHYDROPTERIDINE PYROPHOSPHOKINASE"/>
    <property type="match status" value="1"/>
</dbReference>
<evidence type="ECO:0000256" key="8">
    <source>
        <dbReference type="ARBA" id="ARBA00022909"/>
    </source>
</evidence>
<dbReference type="EMBL" id="AAXKXX010000024">
    <property type="protein sequence ID" value="EGQ4385772.1"/>
    <property type="molecule type" value="Genomic_DNA"/>
</dbReference>
<keyword evidence="6 13" id="KW-0418">Kinase</keyword>
<reference evidence="14 15" key="1">
    <citation type="journal article" date="2018" name="Vet. Microbiol.">
        <title>Clonal diversity and geographic distribution of methicillin-resistant Staphylococcus pseudintermedius from Australian animals: Discovery of novel sequence types.</title>
        <authorList>
            <person name="Worthing K.A."/>
            <person name="Abraham S."/>
            <person name="Coombs G.W."/>
            <person name="Pang S."/>
            <person name="Saputra S."/>
            <person name="Jordan D."/>
            <person name="Trott D.J."/>
            <person name="Norris J.M."/>
        </authorList>
    </citation>
    <scope>NUCLEOTIDE SEQUENCE [LARGE SCALE GENOMIC DNA]</scope>
    <source>
        <strain evidence="11 15">ST525 1</strain>
        <strain evidence="12 14">ST71 3</strain>
    </source>
</reference>
<proteinExistence type="predicted"/>
<dbReference type="CDD" id="cd00483">
    <property type="entry name" value="HPPK"/>
    <property type="match status" value="1"/>
</dbReference>
<dbReference type="GO" id="GO:0046654">
    <property type="term" value="P:tetrahydrofolate biosynthetic process"/>
    <property type="evidence" value="ECO:0007669"/>
    <property type="project" value="UniProtKB-UniPathway"/>
</dbReference>
<evidence type="ECO:0000256" key="6">
    <source>
        <dbReference type="ARBA" id="ARBA00022777"/>
    </source>
</evidence>
<dbReference type="GO" id="GO:0005524">
    <property type="term" value="F:ATP binding"/>
    <property type="evidence" value="ECO:0007669"/>
    <property type="project" value="UniProtKB-KW"/>
</dbReference>
<dbReference type="InterPro" id="IPR035907">
    <property type="entry name" value="Hppk_sf"/>
</dbReference>
<organism evidence="13 16">
    <name type="scientific">Staphylococcus pseudintermedius</name>
    <dbReference type="NCBI Taxonomy" id="283734"/>
    <lineage>
        <taxon>Bacteria</taxon>
        <taxon>Bacillati</taxon>
        <taxon>Bacillota</taxon>
        <taxon>Bacilli</taxon>
        <taxon>Bacillales</taxon>
        <taxon>Staphylococcaceae</taxon>
        <taxon>Staphylococcus</taxon>
        <taxon>Staphylococcus intermedius group</taxon>
    </lineage>
</organism>
<evidence type="ECO:0000256" key="1">
    <source>
        <dbReference type="ARBA" id="ARBA00000198"/>
    </source>
</evidence>
<dbReference type="UniPathway" id="UPA00077">
    <property type="reaction ID" value="UER00155"/>
</dbReference>
<protein>
    <recommendedName>
        <fullName evidence="3">2-amino-4-hydroxy-6-hydroxymethyldihydropteridine diphosphokinase</fullName>
        <ecNumber evidence="3">2.7.6.3</ecNumber>
    </recommendedName>
</protein>
<dbReference type="InterPro" id="IPR000550">
    <property type="entry name" value="Hppk"/>
</dbReference>
<dbReference type="EMBL" id="QEIT01000032">
    <property type="protein sequence ID" value="PWZ74822.1"/>
    <property type="molecule type" value="Genomic_DNA"/>
</dbReference>
<evidence type="ECO:0000313" key="16">
    <source>
        <dbReference type="Proteomes" id="UP000256409"/>
    </source>
</evidence>
<dbReference type="GO" id="GO:0003848">
    <property type="term" value="F:2-amino-4-hydroxy-6-hydroxymethyldihydropteridine diphosphokinase activity"/>
    <property type="evidence" value="ECO:0007669"/>
    <property type="project" value="UniProtKB-EC"/>
</dbReference>
<evidence type="ECO:0000256" key="4">
    <source>
        <dbReference type="ARBA" id="ARBA00022679"/>
    </source>
</evidence>
<evidence type="ECO:0000313" key="11">
    <source>
        <dbReference type="EMBL" id="PWZ74822.1"/>
    </source>
</evidence>
<comment type="pathway">
    <text evidence="2">Cofactor biosynthesis; tetrahydrofolate biosynthesis; 2-amino-4-hydroxy-6-hydroxymethyl-7,8-dihydropteridine diphosphate from 7,8-dihydroneopterin triphosphate: step 4/4.</text>
</comment>
<evidence type="ECO:0000256" key="5">
    <source>
        <dbReference type="ARBA" id="ARBA00022741"/>
    </source>
</evidence>
<dbReference type="STRING" id="937773.SPSINT_0179"/>
<keyword evidence="5" id="KW-0547">Nucleotide-binding</keyword>
<dbReference type="Gene3D" id="3.30.70.560">
    <property type="entry name" value="7,8-Dihydro-6-hydroxymethylpterin-pyrophosphokinase HPPK"/>
    <property type="match status" value="1"/>
</dbReference>
<evidence type="ECO:0000259" key="9">
    <source>
        <dbReference type="PROSITE" id="PS00794"/>
    </source>
</evidence>
<dbReference type="Pfam" id="PF01288">
    <property type="entry name" value="HPPK"/>
    <property type="match status" value="1"/>
</dbReference>
<dbReference type="Proteomes" id="UP000246800">
    <property type="component" value="Unassembled WGS sequence"/>
</dbReference>
<dbReference type="OMA" id="TLPHPKW"/>
<evidence type="ECO:0000313" key="12">
    <source>
        <dbReference type="EMBL" id="PWZ99843.1"/>
    </source>
</evidence>
<evidence type="ECO:0000313" key="17">
    <source>
        <dbReference type="Proteomes" id="UP000600220"/>
    </source>
</evidence>
<comment type="catalytic activity">
    <reaction evidence="1">
        <text>6-hydroxymethyl-7,8-dihydropterin + ATP = (7,8-dihydropterin-6-yl)methyl diphosphate + AMP + H(+)</text>
        <dbReference type="Rhea" id="RHEA:11412"/>
        <dbReference type="ChEBI" id="CHEBI:15378"/>
        <dbReference type="ChEBI" id="CHEBI:30616"/>
        <dbReference type="ChEBI" id="CHEBI:44841"/>
        <dbReference type="ChEBI" id="CHEBI:72950"/>
        <dbReference type="ChEBI" id="CHEBI:456215"/>
        <dbReference type="EC" id="2.7.6.3"/>
    </reaction>
</comment>
<dbReference type="PROSITE" id="PS00794">
    <property type="entry name" value="HPPK"/>
    <property type="match status" value="1"/>
</dbReference>
<dbReference type="Proteomes" id="UP000246351">
    <property type="component" value="Unassembled WGS sequence"/>
</dbReference>
<dbReference type="GeneID" id="93824305"/>
<evidence type="ECO:0000313" key="13">
    <source>
        <dbReference type="EMBL" id="REA82071.1"/>
    </source>
</evidence>
<dbReference type="GO" id="GO:0016301">
    <property type="term" value="F:kinase activity"/>
    <property type="evidence" value="ECO:0007669"/>
    <property type="project" value="UniProtKB-KW"/>
</dbReference>
<dbReference type="EMBL" id="QEIV01000023">
    <property type="protein sequence ID" value="PWZ99843.1"/>
    <property type="molecule type" value="Genomic_DNA"/>
</dbReference>
<gene>
    <name evidence="13" type="primary">folK</name>
    <name evidence="11" type="ORF">DD902_07070</name>
    <name evidence="12" type="ORF">DD924_00370</name>
    <name evidence="13" type="ORF">DV961_05960</name>
    <name evidence="10" type="ORF">EGV54_11950</name>
</gene>
<evidence type="ECO:0000313" key="15">
    <source>
        <dbReference type="Proteomes" id="UP000246800"/>
    </source>
</evidence>
<keyword evidence="8" id="KW-0289">Folate biosynthesis</keyword>
<dbReference type="RefSeq" id="WP_014614789.1">
    <property type="nucleotide sequence ID" value="NZ_AP019372.1"/>
</dbReference>
<dbReference type="EMBL" id="QQPC01000033">
    <property type="protein sequence ID" value="REA82071.1"/>
    <property type="molecule type" value="Genomic_DNA"/>
</dbReference>
<dbReference type="Proteomes" id="UP000256409">
    <property type="component" value="Unassembled WGS sequence"/>
</dbReference>
<keyword evidence="17" id="KW-1185">Reference proteome</keyword>
<reference evidence="10 17" key="4">
    <citation type="submission" date="2018-11" db="EMBL/GenBank/DDBJ databases">
        <authorList>
            <consortium name="Veterinary Laboratory Investigation and Response Network"/>
        </authorList>
    </citation>
    <scope>NUCLEOTIDE SEQUENCE [LARGE SCALE GENOMIC DNA]</scope>
    <source>
        <strain evidence="10 17">SPSE-18-VL-LA-PA-Ryan-0021</strain>
    </source>
</reference>
<dbReference type="OrthoDB" id="9808041at2"/>
<evidence type="ECO:0000313" key="10">
    <source>
        <dbReference type="EMBL" id="EGQ4385772.1"/>
    </source>
</evidence>
<dbReference type="SUPFAM" id="SSF55083">
    <property type="entry name" value="6-hydroxymethyl-7,8-dihydropterin pyrophosphokinase, HPPK"/>
    <property type="match status" value="1"/>
</dbReference>
<keyword evidence="4 13" id="KW-0808">Transferase</keyword>
<accession>A0A2A4EEL1</accession>
<reference evidence="16" key="3">
    <citation type="journal article" date="2018" name="Vet. Microbiol.">
        <title>Molecular epidemiology of methicillin-resistant staphylococci amongst veterinary personnel, personnel-owned pets, patients and the hospital environment of two companion animal veterinary hospitals.</title>
        <authorList>
            <person name="Worthing K.A."/>
            <person name="Brown J."/>
            <person name="Gerber L."/>
            <person name="Abraham S."/>
            <person name="Trott D."/>
            <person name="Norris J.M."/>
        </authorList>
    </citation>
    <scope>NUCLEOTIDE SEQUENCE [LARGE SCALE GENOMIC DNA]</scope>
    <source>
        <strain evidence="16">ST496-2</strain>
    </source>
</reference>
<evidence type="ECO:0000313" key="14">
    <source>
        <dbReference type="Proteomes" id="UP000246351"/>
    </source>
</evidence>
<reference evidence="13" key="2">
    <citation type="journal article" date="2018" name="Vet. Microbiol.">
        <title>Methicillin-resistant staphylococci amongst veterinary personnel, personnel-owned pets, patients and the hospital environment of two small animal veterinary hospitals.</title>
        <authorList>
            <person name="Worthing K.A."/>
            <person name="Brown J."/>
            <person name="Gerber L."/>
            <person name="Abraham S."/>
            <person name="Trott D."/>
            <person name="Norris J.M."/>
        </authorList>
    </citation>
    <scope>NUCLEOTIDE SEQUENCE</scope>
    <source>
        <strain evidence="13">ST496-2</strain>
    </source>
</reference>
<keyword evidence="7" id="KW-0067">ATP-binding</keyword>